<dbReference type="PANTHER" id="PTHR30015">
    <property type="entry name" value="MRR RESTRICTION SYSTEM PROTEIN"/>
    <property type="match status" value="1"/>
</dbReference>
<dbReference type="InterPro" id="IPR011335">
    <property type="entry name" value="Restrct_endonuc-II-like"/>
</dbReference>
<dbReference type="Pfam" id="PF04471">
    <property type="entry name" value="Mrr_cat"/>
    <property type="match status" value="1"/>
</dbReference>
<evidence type="ECO:0000313" key="3">
    <source>
        <dbReference type="Proteomes" id="UP000568664"/>
    </source>
</evidence>
<dbReference type="GO" id="GO:0003677">
    <property type="term" value="F:DNA binding"/>
    <property type="evidence" value="ECO:0007669"/>
    <property type="project" value="InterPro"/>
</dbReference>
<proteinExistence type="predicted"/>
<dbReference type="Gene3D" id="3.40.1350.10">
    <property type="match status" value="1"/>
</dbReference>
<feature type="domain" description="Restriction endonuclease type IV Mrr" evidence="1">
    <location>
        <begin position="190"/>
        <end position="301"/>
    </location>
</feature>
<dbReference type="PANTHER" id="PTHR30015:SF7">
    <property type="entry name" value="TYPE IV METHYL-DIRECTED RESTRICTION ENZYME ECOKMRR"/>
    <property type="match status" value="1"/>
</dbReference>
<dbReference type="InterPro" id="IPR007560">
    <property type="entry name" value="Restrct_endonuc_IV_Mrr"/>
</dbReference>
<keyword evidence="2" id="KW-0378">Hydrolase</keyword>
<dbReference type="RefSeq" id="WP_169073946.1">
    <property type="nucleotide sequence ID" value="NZ_JABBXH010000001.1"/>
</dbReference>
<dbReference type="InterPro" id="IPR052906">
    <property type="entry name" value="Type_IV_Methyl-Rstrct_Enzyme"/>
</dbReference>
<reference evidence="2 3" key="1">
    <citation type="submission" date="2020-04" db="EMBL/GenBank/DDBJ databases">
        <title>Thalassotalea sp. M1531, isolated from the surface of marine red alga.</title>
        <authorList>
            <person name="Pang L."/>
            <person name="Lu D.-C."/>
        </authorList>
    </citation>
    <scope>NUCLEOTIDE SEQUENCE [LARGE SCALE GENOMIC DNA]</scope>
    <source>
        <strain evidence="2 3">M1531</strain>
    </source>
</reference>
<accession>A0A7Y0L9X3</accession>
<dbReference type="GO" id="GO:0015666">
    <property type="term" value="F:restriction endodeoxyribonuclease activity"/>
    <property type="evidence" value="ECO:0007669"/>
    <property type="project" value="TreeGrafter"/>
</dbReference>
<organism evidence="2 3">
    <name type="scientific">Thalassotalea algicola</name>
    <dbReference type="NCBI Taxonomy" id="2716224"/>
    <lineage>
        <taxon>Bacteria</taxon>
        <taxon>Pseudomonadati</taxon>
        <taxon>Pseudomonadota</taxon>
        <taxon>Gammaproteobacteria</taxon>
        <taxon>Alteromonadales</taxon>
        <taxon>Colwelliaceae</taxon>
        <taxon>Thalassotalea</taxon>
    </lineage>
</organism>
<evidence type="ECO:0000259" key="1">
    <source>
        <dbReference type="Pfam" id="PF04471"/>
    </source>
</evidence>
<dbReference type="AlphaFoldDB" id="A0A7Y0L9X3"/>
<protein>
    <submittedName>
        <fullName evidence="2">Restriction endonuclease</fullName>
    </submittedName>
</protein>
<dbReference type="Proteomes" id="UP000568664">
    <property type="component" value="Unassembled WGS sequence"/>
</dbReference>
<dbReference type="EMBL" id="JABBXH010000001">
    <property type="protein sequence ID" value="NMP30660.1"/>
    <property type="molecule type" value="Genomic_DNA"/>
</dbReference>
<keyword evidence="2" id="KW-0255">Endonuclease</keyword>
<name>A0A7Y0L9X3_9GAMM</name>
<comment type="caution">
    <text evidence="2">The sequence shown here is derived from an EMBL/GenBank/DDBJ whole genome shotgun (WGS) entry which is preliminary data.</text>
</comment>
<dbReference type="InterPro" id="IPR011856">
    <property type="entry name" value="tRNA_endonuc-like_dom_sf"/>
</dbReference>
<gene>
    <name evidence="2" type="ORF">HII17_03710</name>
</gene>
<keyword evidence="2" id="KW-0540">Nuclease</keyword>
<sequence length="326" mass="36399">MGNILLVRGPENLLKAGIAGYGWSQINLSSFESFSVVDQFIKEKEIDIGRQRNQIKRFYDIKGGDIIVVPVSRAIVIGIAKGEKSYAQSPWNGANRVSVEFFKNEIGDVIRIPRYKLSEGVQSRLKIRMTVANLNEFSDEFEGYIESLQNDNSICFDSIFQQKVDREIESLKEELLSRIVSGKTTLESGGYGLEKLIAELMEIEGYEASIEAKNKTHDDSDVDIIATKADTLSSSKVYIQCKHHSGVTSRWGVKQLALLEESSLHVDMWLITTGSVSEDTKTYAAQNNIGVMEGVDLISWIFSHIHELSPGTKEKLGLSIMPKLIT</sequence>
<keyword evidence="3" id="KW-1185">Reference proteome</keyword>
<dbReference type="SUPFAM" id="SSF52980">
    <property type="entry name" value="Restriction endonuclease-like"/>
    <property type="match status" value="1"/>
</dbReference>
<dbReference type="GO" id="GO:0009307">
    <property type="term" value="P:DNA restriction-modification system"/>
    <property type="evidence" value="ECO:0007669"/>
    <property type="project" value="InterPro"/>
</dbReference>
<evidence type="ECO:0000313" key="2">
    <source>
        <dbReference type="EMBL" id="NMP30660.1"/>
    </source>
</evidence>